<dbReference type="NCBIfam" id="TIGR01567">
    <property type="entry name" value="S_layer_rel_Mac"/>
    <property type="match status" value="4"/>
</dbReference>
<organism evidence="4 5">
    <name type="scientific">Methanolobus profundi</name>
    <dbReference type="NCBI Taxonomy" id="487685"/>
    <lineage>
        <taxon>Archaea</taxon>
        <taxon>Methanobacteriati</taxon>
        <taxon>Methanobacteriota</taxon>
        <taxon>Stenosarchaea group</taxon>
        <taxon>Methanomicrobia</taxon>
        <taxon>Methanosarcinales</taxon>
        <taxon>Methanosarcinaceae</taxon>
        <taxon>Methanolobus</taxon>
    </lineage>
</organism>
<dbReference type="Proteomes" id="UP000198535">
    <property type="component" value="Unassembled WGS sequence"/>
</dbReference>
<dbReference type="Gene3D" id="2.60.40.10">
    <property type="entry name" value="Immunoglobulins"/>
    <property type="match status" value="2"/>
</dbReference>
<dbReference type="InterPro" id="IPR022038">
    <property type="entry name" value="Ig-like_bact"/>
</dbReference>
<evidence type="ECO:0000313" key="4">
    <source>
        <dbReference type="EMBL" id="SFM68305.1"/>
    </source>
</evidence>
<dbReference type="Gene3D" id="2.60.40.4190">
    <property type="match status" value="4"/>
</dbReference>
<accession>A0A1I4SV67</accession>
<evidence type="ECO:0000259" key="3">
    <source>
        <dbReference type="PROSITE" id="PS50042"/>
    </source>
</evidence>
<evidence type="ECO:0000256" key="2">
    <source>
        <dbReference type="SAM" id="Phobius"/>
    </source>
</evidence>
<dbReference type="Gene3D" id="2.60.98.40">
    <property type="match status" value="4"/>
</dbReference>
<evidence type="ECO:0000313" key="5">
    <source>
        <dbReference type="Proteomes" id="UP000198535"/>
    </source>
</evidence>
<dbReference type="Pfam" id="PF13750">
    <property type="entry name" value="Big_3_3"/>
    <property type="match status" value="2"/>
</dbReference>
<sequence length="2061" mass="225623">MSLFGVGVANAIEINTSNVKDIRGPIISGISGVVITPTDFSGFWYDIDEGIGSEVLTIYNMYGRTIPEVSLFYRSSIVQIGYEADFASDDSSIYSDTYPVIGLFGKDYVATDDDDAGELVPLLLDTGDKYTLRTDSVLELPDGYELTAKQIDVEGDKVLMEFSKDGELIENEILDVTSGEVTWDYARDVGNQDDVIVFRVLITDIFQGQVDDLVVIEGLWLLDFEDILEVEPSDEFGELEVDSVSDTIVMYNQRSLALSMGDTVDIAENMKIKIADDNDLRFYLMKECTEQGMHELRGTVVTGPSAWNGLNFSGFMYDLDNNIYSEGLEIIDIYSRSIAAGSLVYTTSVVQADYNGEFNDEDTVLYNTTYPVVGLFGEKYVSLSDTDPDELVKLLVDDGGNYSLRTDSIITLPEGFELTVKQIDVADDTVLMELSKDGVFIEDKVIDTTASPVTWDYSTAVGGQAEVIVLRVHVSDVSEDATGGFAIVDGLYLLDYKDILSVGSGDEFEWLVVDTILDGTITMYNSDTIILNEGNTIEFAPGMNLQVADDPALRYYPFVESYNEQETLMFVSFSPSKTIEGSESTSQLFRINLNQAANITWFLDDVNVQSTLSSTNSSYYALPPSYGEHAVKVVASNENGSATTEWEWLIKKDPRTVDEFEFRSSVISTVSDIIIRPTDFSGFWYDVDNGIGSECITIYNIYGRSIPQGELWYNVSIVQMGYEADFASEDASVHNDTYPVLGLFGNKYVATADDDAGELVRLLVDTDDKYTLRAGSTLDLANGYELTAQQIDVEGDKVLMELSRDGEFIEDHVIDITVGEATWDYKRDVGDQNDVIVFRLLITDIFQGSVDDLVVVEGLWLLDFDNILEVDPSDKFGELEVDSISDSITMLNHRSLTLNRSDTVNIAEGLEFKVADDDDLRFYLMEECTEQGVHQLRGAVATGSSSWTALNFAGFMYDLDNDIRSEELTIINSGPVLPDEGGLSYTTSIVQAEYAAEFNVEDTVLYNTTYPVIGLFGEEYVSLSDTDPGELAKLLVDSSYNYTLRTGSVLDLPNGYELTAKQIDVEEDKVWMDLSKDGVFVEDEVIDVTGGEATWDYDPNVGSQNDVIVSRVHINEVSEDGDGSFVVVDGLYLIDHQDIVSVDAGDEFGELFVDTTWGGTIKMYNSRTLLLSEGDIIEFAPGMYLQVADDPYLRYYPFVECKIEGTIPNEMPVATISSMSPNPASENEYVSFTGLGNDVDGIVTGYNWRSSIDGYLNNSASFSTNALSPGVHTIYFKVQDDDDAWSEEVSSILTINEGLNGKPLAIIDSISPDPSNISEVVDFAGSGTDIDGYVVAYNWRSDIDGQLNTSSDFSTSSLSAGEHTIYFKVQDNDGAWSSEVSDTIVVDDGDPLVGISVGFESNISVNNPVDITLNSSDMYLLKSEFQIVNSSGHVVFTQDLTNHIVSGEYSLTLYWNTSDSLGKAVPSGTYTMSLISYDELGNSASKDVIVVVDNTVPVISIDEIIGHVTQGSYVYSSSSLVVNTSVSEDVNFVGYTLDLVPTDNGVSINAELINNKWSAEFDLSSLDEGHYNLSATASDPAMNTNSTISETLVVVDHTSPAFSSITSQYNETHRNVTVSVSENLTETPQVAVNSDSITVYQDGSKWTGYFPRGTDIVFYVNVKGTDLAGNIGESTSVMYFETMVYGNGTGIFNSSEFGMSIIFNGTNDTTGSIIVTESTQPMEDLNDGSIGLYFFNVELDEALAENMSGALIAIPTDPVVLPDGMTKEDVSIRYYNETSYKWDNCSTSIDIINGKECWTAYVSHFSTYGITVFDIPESDDPIDIGSSVSSSGSGSSGGGGGGGGTTGEKYENILVKDVLNIFVNKDSHVNYEFTKDGNAISSVQFDSLKNSGKISTIVEVLKGRSSFADLDAPGTVYQQMNIWVGKSGFVTPENVENLLITFKVERSWLEENNIVASTVHLYRYTDGSWNALPTSVTEEDDEFVHFESETPGFSPFVIGSEAEVTDIVEEDTKMSVGDESTEDITVEGDSETSGSSTGILAILGGISVLLVGAYVMYSKRS</sequence>
<dbReference type="OrthoDB" id="125871at2157"/>
<keyword evidence="2" id="KW-0812">Transmembrane</keyword>
<protein>
    <submittedName>
        <fullName evidence="4">S-layer family duplication domain-containing protein</fullName>
    </submittedName>
</protein>
<gene>
    <name evidence="4" type="ORF">SAMN04488696_2030</name>
</gene>
<keyword evidence="5" id="KW-1185">Reference proteome</keyword>
<dbReference type="EMBL" id="FOUJ01000004">
    <property type="protein sequence ID" value="SFM68305.1"/>
    <property type="molecule type" value="Genomic_DNA"/>
</dbReference>
<feature type="region of interest" description="Disordered" evidence="1">
    <location>
        <begin position="1824"/>
        <end position="1846"/>
    </location>
</feature>
<dbReference type="PROSITE" id="PS50042">
    <property type="entry name" value="CNMP_BINDING_3"/>
    <property type="match status" value="1"/>
</dbReference>
<dbReference type="STRING" id="487685.SAMN04488696_2030"/>
<evidence type="ECO:0000256" key="1">
    <source>
        <dbReference type="SAM" id="MobiDB-lite"/>
    </source>
</evidence>
<dbReference type="Gene3D" id="3.30.420.430">
    <property type="match status" value="1"/>
</dbReference>
<dbReference type="NCBIfam" id="TIGR04213">
    <property type="entry name" value="PGF_pre_PGF"/>
    <property type="match status" value="1"/>
</dbReference>
<keyword evidence="2" id="KW-1133">Transmembrane helix</keyword>
<dbReference type="RefSeq" id="WP_091936554.1">
    <property type="nucleotide sequence ID" value="NZ_FOUJ01000004.1"/>
</dbReference>
<dbReference type="InterPro" id="IPR013783">
    <property type="entry name" value="Ig-like_fold"/>
</dbReference>
<name>A0A1I4SV67_9EURY</name>
<feature type="region of interest" description="Disordered" evidence="1">
    <location>
        <begin position="2015"/>
        <end position="2035"/>
    </location>
</feature>
<feature type="compositionally biased region" description="Gly residues" evidence="1">
    <location>
        <begin position="1834"/>
        <end position="1846"/>
    </location>
</feature>
<dbReference type="InterPro" id="IPR006457">
    <property type="entry name" value="S_layer-rel_Mac"/>
</dbReference>
<dbReference type="Gene3D" id="2.60.40.4070">
    <property type="match status" value="1"/>
</dbReference>
<feature type="compositionally biased region" description="Acidic residues" evidence="1">
    <location>
        <begin position="2019"/>
        <end position="2030"/>
    </location>
</feature>
<reference evidence="5" key="1">
    <citation type="submission" date="2016-10" db="EMBL/GenBank/DDBJ databases">
        <authorList>
            <person name="Varghese N."/>
            <person name="Submissions S."/>
        </authorList>
    </citation>
    <scope>NUCLEOTIDE SEQUENCE [LARGE SCALE GENOMIC DNA]</scope>
    <source>
        <strain evidence="5">Mob M</strain>
    </source>
</reference>
<feature type="domain" description="Cyclic nucleotide-binding" evidence="3">
    <location>
        <begin position="1118"/>
        <end position="1151"/>
    </location>
</feature>
<keyword evidence="2" id="KW-0472">Membrane</keyword>
<dbReference type="InterPro" id="IPR000595">
    <property type="entry name" value="cNMP-bd_dom"/>
</dbReference>
<proteinExistence type="predicted"/>
<dbReference type="InterPro" id="IPR026453">
    <property type="entry name" value="PGF_pre_PGF"/>
</dbReference>
<feature type="transmembrane region" description="Helical" evidence="2">
    <location>
        <begin position="2038"/>
        <end position="2057"/>
    </location>
</feature>
<dbReference type="Pfam" id="PF07752">
    <property type="entry name" value="S-layer"/>
    <property type="match status" value="4"/>
</dbReference>